<evidence type="ECO:0000313" key="1">
    <source>
        <dbReference type="EMBL" id="KAE8392412.1"/>
    </source>
</evidence>
<dbReference type="EMBL" id="ML735237">
    <property type="protein sequence ID" value="KAE8392412.1"/>
    <property type="molecule type" value="Genomic_DNA"/>
</dbReference>
<name>A0A5N7CE36_PETAA</name>
<reference evidence="1" key="1">
    <citation type="submission" date="2019-04" db="EMBL/GenBank/DDBJ databases">
        <title>Friends and foes A comparative genomics studyof 23 Aspergillus species from section Flavi.</title>
        <authorList>
            <consortium name="DOE Joint Genome Institute"/>
            <person name="Kjaerbolling I."/>
            <person name="Vesth T."/>
            <person name="Frisvad J.C."/>
            <person name="Nybo J.L."/>
            <person name="Theobald S."/>
            <person name="Kildgaard S."/>
            <person name="Isbrandt T."/>
            <person name="Kuo A."/>
            <person name="Sato A."/>
            <person name="Lyhne E.K."/>
            <person name="Kogle M.E."/>
            <person name="Wiebenga A."/>
            <person name="Kun R.S."/>
            <person name="Lubbers R.J."/>
            <person name="Makela M.R."/>
            <person name="Barry K."/>
            <person name="Chovatia M."/>
            <person name="Clum A."/>
            <person name="Daum C."/>
            <person name="Haridas S."/>
            <person name="He G."/>
            <person name="LaButti K."/>
            <person name="Lipzen A."/>
            <person name="Mondo S."/>
            <person name="Riley R."/>
            <person name="Salamov A."/>
            <person name="Simmons B.A."/>
            <person name="Magnuson J.K."/>
            <person name="Henrissat B."/>
            <person name="Mortensen U.H."/>
            <person name="Larsen T.O."/>
            <person name="Devries R.P."/>
            <person name="Grigoriev I.V."/>
            <person name="Machida M."/>
            <person name="Baker S.E."/>
            <person name="Andersen M.R."/>
        </authorList>
    </citation>
    <scope>NUCLEOTIDE SEQUENCE [LARGE SCALE GENOMIC DNA]</scope>
    <source>
        <strain evidence="1">IBT 14317</strain>
    </source>
</reference>
<sequence>MTVNGVRVCYTAYTYRAIFGARFISHSSTVFTQGGAVFSGNLSALGDINTSHITALRPLAHGPAFIFPPHPIFSSRSKANLLFY</sequence>
<proteinExistence type="predicted"/>
<organism evidence="1">
    <name type="scientific">Petromyces alliaceus</name>
    <name type="common">Aspergillus alliaceus</name>
    <dbReference type="NCBI Taxonomy" id="209559"/>
    <lineage>
        <taxon>Eukaryota</taxon>
        <taxon>Fungi</taxon>
        <taxon>Dikarya</taxon>
        <taxon>Ascomycota</taxon>
        <taxon>Pezizomycotina</taxon>
        <taxon>Eurotiomycetes</taxon>
        <taxon>Eurotiomycetidae</taxon>
        <taxon>Eurotiales</taxon>
        <taxon>Aspergillaceae</taxon>
        <taxon>Aspergillus</taxon>
        <taxon>Aspergillus subgen. Circumdati</taxon>
    </lineage>
</organism>
<dbReference type="Proteomes" id="UP000326877">
    <property type="component" value="Unassembled WGS sequence"/>
</dbReference>
<accession>A0A5N7CE36</accession>
<gene>
    <name evidence="1" type="ORF">BDV23DRAFT_151193</name>
</gene>
<dbReference type="OrthoDB" id="4368963at2759"/>
<dbReference type="AlphaFoldDB" id="A0A5N7CE36"/>
<protein>
    <submittedName>
        <fullName evidence="1">Uncharacterized protein</fullName>
    </submittedName>
</protein>